<keyword evidence="3" id="KW-1185">Reference proteome</keyword>
<evidence type="ECO:0000256" key="1">
    <source>
        <dbReference type="SAM" id="MobiDB-lite"/>
    </source>
</evidence>
<gene>
    <name evidence="2" type="ORF">GCM10010302_05950</name>
</gene>
<name>A0ABN0V1X4_9ACTN</name>
<sequence length="40" mass="4224">MLTRPGDKASGVAHAAAAMATRPPEKHSLNLHMLVNETQA</sequence>
<evidence type="ECO:0000313" key="2">
    <source>
        <dbReference type="EMBL" id="GAA0271202.1"/>
    </source>
</evidence>
<accession>A0ABN0V1X4</accession>
<dbReference type="EMBL" id="BAAABV010000005">
    <property type="protein sequence ID" value="GAA0271202.1"/>
    <property type="molecule type" value="Genomic_DNA"/>
</dbReference>
<dbReference type="Proteomes" id="UP001501867">
    <property type="component" value="Unassembled WGS sequence"/>
</dbReference>
<evidence type="ECO:0008006" key="4">
    <source>
        <dbReference type="Google" id="ProtNLM"/>
    </source>
</evidence>
<organism evidence="2 3">
    <name type="scientific">Streptomyces polychromogenes</name>
    <dbReference type="NCBI Taxonomy" id="67342"/>
    <lineage>
        <taxon>Bacteria</taxon>
        <taxon>Bacillati</taxon>
        <taxon>Actinomycetota</taxon>
        <taxon>Actinomycetes</taxon>
        <taxon>Kitasatosporales</taxon>
        <taxon>Streptomycetaceae</taxon>
        <taxon>Streptomyces</taxon>
    </lineage>
</organism>
<reference evidence="2 3" key="1">
    <citation type="journal article" date="2019" name="Int. J. Syst. Evol. Microbiol.">
        <title>The Global Catalogue of Microorganisms (GCM) 10K type strain sequencing project: providing services to taxonomists for standard genome sequencing and annotation.</title>
        <authorList>
            <consortium name="The Broad Institute Genomics Platform"/>
            <consortium name="The Broad Institute Genome Sequencing Center for Infectious Disease"/>
            <person name="Wu L."/>
            <person name="Ma J."/>
        </authorList>
    </citation>
    <scope>NUCLEOTIDE SEQUENCE [LARGE SCALE GENOMIC DNA]</scope>
    <source>
        <strain evidence="2 3">JCM 4505</strain>
    </source>
</reference>
<comment type="caution">
    <text evidence="2">The sequence shown here is derived from an EMBL/GenBank/DDBJ whole genome shotgun (WGS) entry which is preliminary data.</text>
</comment>
<evidence type="ECO:0000313" key="3">
    <source>
        <dbReference type="Proteomes" id="UP001501867"/>
    </source>
</evidence>
<dbReference type="RefSeq" id="WP_344151838.1">
    <property type="nucleotide sequence ID" value="NZ_BAAABV010000005.1"/>
</dbReference>
<proteinExistence type="predicted"/>
<feature type="compositionally biased region" description="Low complexity" evidence="1">
    <location>
        <begin position="9"/>
        <end position="20"/>
    </location>
</feature>
<feature type="region of interest" description="Disordered" evidence="1">
    <location>
        <begin position="1"/>
        <end position="28"/>
    </location>
</feature>
<protein>
    <recommendedName>
        <fullName evidence="4">Transposase</fullName>
    </recommendedName>
</protein>